<evidence type="ECO:0000256" key="1">
    <source>
        <dbReference type="SAM" id="MobiDB-lite"/>
    </source>
</evidence>
<gene>
    <name evidence="2" type="ORF">S12H4_01367</name>
</gene>
<proteinExistence type="predicted"/>
<dbReference type="AlphaFoldDB" id="X1R411"/>
<sequence>MRAQAAAGGSWVSPEAKNRGRHRTVLDKIHPSRLVAGFTGDASELFIQASGFSVKAAEAEAAPVNPLVKTH</sequence>
<accession>X1R411</accession>
<name>X1R411_9ZZZZ</name>
<dbReference type="EMBL" id="BARW01000264">
    <property type="protein sequence ID" value="GAI61821.1"/>
    <property type="molecule type" value="Genomic_DNA"/>
</dbReference>
<feature type="region of interest" description="Disordered" evidence="1">
    <location>
        <begin position="1"/>
        <end position="21"/>
    </location>
</feature>
<organism evidence="2">
    <name type="scientific">marine sediment metagenome</name>
    <dbReference type="NCBI Taxonomy" id="412755"/>
    <lineage>
        <taxon>unclassified sequences</taxon>
        <taxon>metagenomes</taxon>
        <taxon>ecological metagenomes</taxon>
    </lineage>
</organism>
<evidence type="ECO:0000313" key="2">
    <source>
        <dbReference type="EMBL" id="GAI61821.1"/>
    </source>
</evidence>
<comment type="caution">
    <text evidence="2">The sequence shown here is derived from an EMBL/GenBank/DDBJ whole genome shotgun (WGS) entry which is preliminary data.</text>
</comment>
<protein>
    <submittedName>
        <fullName evidence="2">Uncharacterized protein</fullName>
    </submittedName>
</protein>
<reference evidence="2" key="1">
    <citation type="journal article" date="2014" name="Front. Microbiol.">
        <title>High frequency of phylogenetically diverse reductive dehalogenase-homologous genes in deep subseafloor sedimentary metagenomes.</title>
        <authorList>
            <person name="Kawai M."/>
            <person name="Futagami T."/>
            <person name="Toyoda A."/>
            <person name="Takaki Y."/>
            <person name="Nishi S."/>
            <person name="Hori S."/>
            <person name="Arai W."/>
            <person name="Tsubouchi T."/>
            <person name="Morono Y."/>
            <person name="Uchiyama I."/>
            <person name="Ito T."/>
            <person name="Fujiyama A."/>
            <person name="Inagaki F."/>
            <person name="Takami H."/>
        </authorList>
    </citation>
    <scope>NUCLEOTIDE SEQUENCE</scope>
    <source>
        <strain evidence="2">Expedition CK06-06</strain>
    </source>
</reference>